<keyword evidence="5" id="KW-1185">Reference proteome</keyword>
<organism evidence="4 5">
    <name type="scientific">Alienimonas californiensis</name>
    <dbReference type="NCBI Taxonomy" id="2527989"/>
    <lineage>
        <taxon>Bacteria</taxon>
        <taxon>Pseudomonadati</taxon>
        <taxon>Planctomycetota</taxon>
        <taxon>Planctomycetia</taxon>
        <taxon>Planctomycetales</taxon>
        <taxon>Planctomycetaceae</taxon>
        <taxon>Alienimonas</taxon>
    </lineage>
</organism>
<dbReference type="GO" id="GO:0016853">
    <property type="term" value="F:isomerase activity"/>
    <property type="evidence" value="ECO:0007669"/>
    <property type="project" value="UniProtKB-KW"/>
</dbReference>
<dbReference type="Gene3D" id="3.20.20.150">
    <property type="entry name" value="Divalent-metal-dependent TIM barrel enzymes"/>
    <property type="match status" value="1"/>
</dbReference>
<evidence type="ECO:0000256" key="1">
    <source>
        <dbReference type="ARBA" id="ARBA00023235"/>
    </source>
</evidence>
<sequence length="303" mass="32330" precursor="true">MQRRTFLAGSAAALAAASTLRAAPPAAVTEFPEDAARYRKAVKLSMISGEGSLEEKFAIAKAAGFAGIEIDSSARDVSALLAARDAVGLPIHGVVYGDSWKDRFSAADAAVRARAVAGLQQALRDCEQLGGSSVLVIPGVVDEDTGYADAYARAELEIAKALPVAEETGVDVLFENVWNNFLLSPLEFARFIDGFDSPAVGAYFDVGNVVRIGWPEQWIAVLGDRIRKLDVKEYSRKLQQSDGLYKGFGVELGEGSVDWDAVRAALETIGYRGWATAEVRGGDLDRLTDVANRMNAVLGLESA</sequence>
<accession>A0A517PD12</accession>
<feature type="domain" description="Xylose isomerase-like TIM barrel" evidence="3">
    <location>
        <begin position="57"/>
        <end position="282"/>
    </location>
</feature>
<dbReference type="InterPro" id="IPR013022">
    <property type="entry name" value="Xyl_isomerase-like_TIM-brl"/>
</dbReference>
<protein>
    <submittedName>
        <fullName evidence="4">Xylose isomerase-like TIM barrel</fullName>
    </submittedName>
</protein>
<keyword evidence="2" id="KW-0732">Signal</keyword>
<dbReference type="Proteomes" id="UP000318741">
    <property type="component" value="Chromosome"/>
</dbReference>
<name>A0A517PD12_9PLAN</name>
<evidence type="ECO:0000259" key="3">
    <source>
        <dbReference type="Pfam" id="PF01261"/>
    </source>
</evidence>
<dbReference type="PROSITE" id="PS51318">
    <property type="entry name" value="TAT"/>
    <property type="match status" value="1"/>
</dbReference>
<dbReference type="KEGG" id="acaf:CA12_33700"/>
<dbReference type="OrthoDB" id="9782669at2"/>
<feature type="signal peptide" evidence="2">
    <location>
        <begin position="1"/>
        <end position="22"/>
    </location>
</feature>
<dbReference type="InterPro" id="IPR050417">
    <property type="entry name" value="Sugar_Epim/Isomerase"/>
</dbReference>
<dbReference type="RefSeq" id="WP_145360141.1">
    <property type="nucleotide sequence ID" value="NZ_CP036265.1"/>
</dbReference>
<dbReference type="Pfam" id="PF01261">
    <property type="entry name" value="AP_endonuc_2"/>
    <property type="match status" value="1"/>
</dbReference>
<reference evidence="4 5" key="1">
    <citation type="submission" date="2019-02" db="EMBL/GenBank/DDBJ databases">
        <title>Deep-cultivation of Planctomycetes and their phenomic and genomic characterization uncovers novel biology.</title>
        <authorList>
            <person name="Wiegand S."/>
            <person name="Jogler M."/>
            <person name="Boedeker C."/>
            <person name="Pinto D."/>
            <person name="Vollmers J."/>
            <person name="Rivas-Marin E."/>
            <person name="Kohn T."/>
            <person name="Peeters S.H."/>
            <person name="Heuer A."/>
            <person name="Rast P."/>
            <person name="Oberbeckmann S."/>
            <person name="Bunk B."/>
            <person name="Jeske O."/>
            <person name="Meyerdierks A."/>
            <person name="Storesund J.E."/>
            <person name="Kallscheuer N."/>
            <person name="Luecker S."/>
            <person name="Lage O.M."/>
            <person name="Pohl T."/>
            <person name="Merkel B.J."/>
            <person name="Hornburger P."/>
            <person name="Mueller R.-W."/>
            <person name="Bruemmer F."/>
            <person name="Labrenz M."/>
            <person name="Spormann A.M."/>
            <person name="Op den Camp H."/>
            <person name="Overmann J."/>
            <person name="Amann R."/>
            <person name="Jetten M.S.M."/>
            <person name="Mascher T."/>
            <person name="Medema M.H."/>
            <person name="Devos D.P."/>
            <person name="Kaster A.-K."/>
            <person name="Ovreas L."/>
            <person name="Rohde M."/>
            <person name="Galperin M.Y."/>
            <person name="Jogler C."/>
        </authorList>
    </citation>
    <scope>NUCLEOTIDE SEQUENCE [LARGE SCALE GENOMIC DNA]</scope>
    <source>
        <strain evidence="4 5">CA12</strain>
    </source>
</reference>
<dbReference type="PANTHER" id="PTHR43489">
    <property type="entry name" value="ISOMERASE"/>
    <property type="match status" value="1"/>
</dbReference>
<dbReference type="SUPFAM" id="SSF51658">
    <property type="entry name" value="Xylose isomerase-like"/>
    <property type="match status" value="1"/>
</dbReference>
<dbReference type="EMBL" id="CP036265">
    <property type="protein sequence ID" value="QDT17256.1"/>
    <property type="molecule type" value="Genomic_DNA"/>
</dbReference>
<feature type="chain" id="PRO_5021706892" evidence="2">
    <location>
        <begin position="23"/>
        <end position="303"/>
    </location>
</feature>
<evidence type="ECO:0000256" key="2">
    <source>
        <dbReference type="SAM" id="SignalP"/>
    </source>
</evidence>
<evidence type="ECO:0000313" key="5">
    <source>
        <dbReference type="Proteomes" id="UP000318741"/>
    </source>
</evidence>
<evidence type="ECO:0000313" key="4">
    <source>
        <dbReference type="EMBL" id="QDT17256.1"/>
    </source>
</evidence>
<gene>
    <name evidence="4" type="ORF">CA12_33700</name>
</gene>
<keyword evidence="1 4" id="KW-0413">Isomerase</keyword>
<dbReference type="AlphaFoldDB" id="A0A517PD12"/>
<proteinExistence type="predicted"/>
<dbReference type="PANTHER" id="PTHR43489:SF7">
    <property type="entry name" value="3-DEHYDRO-D-GULOSIDE 4-EPIMERASE-RELATED"/>
    <property type="match status" value="1"/>
</dbReference>
<dbReference type="InterPro" id="IPR006311">
    <property type="entry name" value="TAT_signal"/>
</dbReference>
<dbReference type="InterPro" id="IPR036237">
    <property type="entry name" value="Xyl_isomerase-like_sf"/>
</dbReference>